<keyword evidence="2" id="KW-1185">Reference proteome</keyword>
<dbReference type="EMBL" id="JBHFLD010000036">
    <property type="protein sequence ID" value="MFB2717538.1"/>
    <property type="molecule type" value="Genomic_DNA"/>
</dbReference>
<sequence>MKKTDVAITIRKLADTTKLSDCHPELWQWLGLTQQDVAGHSPSWYRPPYVADIPHDIWQCTTKDERHYGRTLKEVAIKAGLKLPSGQPTK</sequence>
<protein>
    <recommendedName>
        <fullName evidence="3">Type II toxin-antitoxin system HicA family toxin</fullName>
    </recommendedName>
</protein>
<evidence type="ECO:0008006" key="3">
    <source>
        <dbReference type="Google" id="ProtNLM"/>
    </source>
</evidence>
<evidence type="ECO:0000313" key="2">
    <source>
        <dbReference type="Proteomes" id="UP001576762"/>
    </source>
</evidence>
<dbReference type="RefSeq" id="WP_374815841.1">
    <property type="nucleotide sequence ID" value="NZ_JBHFLD010000036.1"/>
</dbReference>
<accession>A0ABV4WBQ3</accession>
<dbReference type="Proteomes" id="UP001576762">
    <property type="component" value="Unassembled WGS sequence"/>
</dbReference>
<evidence type="ECO:0000313" key="1">
    <source>
        <dbReference type="EMBL" id="MFB2717538.1"/>
    </source>
</evidence>
<reference evidence="1 2" key="1">
    <citation type="submission" date="2024-09" db="EMBL/GenBank/DDBJ databases">
        <title>Draft genome sequences of 6 high pH adapted Marinobacter shengliensis sp. isolated from Mariana forearc serpentinite mud volcanoes.</title>
        <authorList>
            <person name="Elkassas S."/>
            <person name="Serres M."/>
            <person name="Michael N."/>
            <person name="Amina P."/>
            <person name="Teodora Z."/>
            <person name="Julie H."/>
        </authorList>
    </citation>
    <scope>NUCLEOTIDE SEQUENCE [LARGE SCALE GENOMIC DNA]</scope>
    <source>
        <strain evidence="1 2">EB4</strain>
    </source>
</reference>
<organism evidence="1 2">
    <name type="scientific">Marinobacter shengliensis</name>
    <dbReference type="NCBI Taxonomy" id="1389223"/>
    <lineage>
        <taxon>Bacteria</taxon>
        <taxon>Pseudomonadati</taxon>
        <taxon>Pseudomonadota</taxon>
        <taxon>Gammaproteobacteria</taxon>
        <taxon>Pseudomonadales</taxon>
        <taxon>Marinobacteraceae</taxon>
        <taxon>Marinobacter</taxon>
    </lineage>
</organism>
<proteinExistence type="predicted"/>
<comment type="caution">
    <text evidence="1">The sequence shown here is derived from an EMBL/GenBank/DDBJ whole genome shotgun (WGS) entry which is preliminary data.</text>
</comment>
<name>A0ABV4WBQ3_9GAMM</name>
<gene>
    <name evidence="1" type="ORF">ACE05E_18835</name>
</gene>